<evidence type="ECO:0000256" key="1">
    <source>
        <dbReference type="ARBA" id="ARBA00023015"/>
    </source>
</evidence>
<gene>
    <name evidence="5" type="primary">luxR2</name>
    <name evidence="5" type="ORF">KOEU_20060</name>
</gene>
<dbReference type="Pfam" id="PF00196">
    <property type="entry name" value="GerE"/>
    <property type="match status" value="1"/>
</dbReference>
<dbReference type="Pfam" id="PF03472">
    <property type="entry name" value="Autoind_bind"/>
    <property type="match status" value="1"/>
</dbReference>
<dbReference type="GO" id="GO:0006355">
    <property type="term" value="P:regulation of DNA-templated transcription"/>
    <property type="evidence" value="ECO:0007669"/>
    <property type="project" value="InterPro"/>
</dbReference>
<dbReference type="CDD" id="cd06170">
    <property type="entry name" value="LuxR_C_like"/>
    <property type="match status" value="1"/>
</dbReference>
<dbReference type="PANTHER" id="PTHR44688">
    <property type="entry name" value="DNA-BINDING TRANSCRIPTIONAL ACTIVATOR DEVR_DOSR"/>
    <property type="match status" value="1"/>
</dbReference>
<reference evidence="5" key="1">
    <citation type="submission" date="2015-08" db="EMBL/GenBank/DDBJ databases">
        <title>Draft genome sequence of Komagataeibacter europaeus CECT 8546 a cellulose producer strain from vinegar produced by the traditional method.</title>
        <authorList>
            <person name="Poehlein A."/>
            <person name="Valera M.J."/>
            <person name="Haack F.S."/>
            <person name="Mas A."/>
            <person name="Daniel R."/>
            <person name="Streit W.R."/>
            <person name="Mateo E."/>
        </authorList>
    </citation>
    <scope>NUCLEOTIDE SEQUENCE [LARGE SCALE GENOMIC DNA]</scope>
    <source>
        <strain evidence="5">CECT 8546</strain>
    </source>
</reference>
<dbReference type="SUPFAM" id="SSF75516">
    <property type="entry name" value="Pheromone-binding domain of LuxR-like quorum-sensing transcription factors"/>
    <property type="match status" value="1"/>
</dbReference>
<feature type="domain" description="HTH luxR-type" evidence="4">
    <location>
        <begin position="170"/>
        <end position="235"/>
    </location>
</feature>
<dbReference type="SUPFAM" id="SSF46894">
    <property type="entry name" value="C-terminal effector domain of the bipartite response regulators"/>
    <property type="match status" value="1"/>
</dbReference>
<dbReference type="STRING" id="33995.KOEU_20060"/>
<name>A0A0M0EGN0_KOMEU</name>
<keyword evidence="2" id="KW-0238">DNA-binding</keyword>
<dbReference type="Gene3D" id="1.10.10.10">
    <property type="entry name" value="Winged helix-like DNA-binding domain superfamily/Winged helix DNA-binding domain"/>
    <property type="match status" value="1"/>
</dbReference>
<dbReference type="PROSITE" id="PS50043">
    <property type="entry name" value="HTH_LUXR_2"/>
    <property type="match status" value="1"/>
</dbReference>
<dbReference type="InterPro" id="IPR036693">
    <property type="entry name" value="TF_LuxR_autoind-bd_dom_sf"/>
</dbReference>
<dbReference type="OrthoDB" id="7345476at2"/>
<sequence length="239" mass="27071">MNRDLFNSRVMDTLDAMLNTRTVDELAAQFHKAVSQIGDFYCVAGIIKKFQPGGLRPTTSSYPVHWTTHYMNRSYGQVDPVLRRAMTSHTGFGWHACDPVQKQERALVTDMHDLGLQDGFVMPIHGPDSSVFVVNFGQLARKAISRRVQAALSMLTMQYYQHYHYLTTPPEPELPMLTQRECECLSWVANGKTTVDISDILKLNENTVKFHLKNAQRKLDCTNRVTTVLKAISLGLIVI</sequence>
<keyword evidence="1" id="KW-0805">Transcription regulation</keyword>
<dbReference type="PANTHER" id="PTHR44688:SF16">
    <property type="entry name" value="DNA-BINDING TRANSCRIPTIONAL ACTIVATOR DEVR_DOSR"/>
    <property type="match status" value="1"/>
</dbReference>
<organism evidence="5 6">
    <name type="scientific">Komagataeibacter europaeus</name>
    <name type="common">Gluconacetobacter europaeus</name>
    <dbReference type="NCBI Taxonomy" id="33995"/>
    <lineage>
        <taxon>Bacteria</taxon>
        <taxon>Pseudomonadati</taxon>
        <taxon>Pseudomonadota</taxon>
        <taxon>Alphaproteobacteria</taxon>
        <taxon>Acetobacterales</taxon>
        <taxon>Acetobacteraceae</taxon>
        <taxon>Komagataeibacter</taxon>
    </lineage>
</organism>
<dbReference type="InterPro" id="IPR036388">
    <property type="entry name" value="WH-like_DNA-bd_sf"/>
</dbReference>
<dbReference type="AlphaFoldDB" id="A0A0M0EGN0"/>
<dbReference type="InterPro" id="IPR000792">
    <property type="entry name" value="Tscrpt_reg_LuxR_C"/>
</dbReference>
<evidence type="ECO:0000256" key="2">
    <source>
        <dbReference type="ARBA" id="ARBA00023125"/>
    </source>
</evidence>
<dbReference type="EMBL" id="LHUQ01000010">
    <property type="protein sequence ID" value="KON64422.1"/>
    <property type="molecule type" value="Genomic_DNA"/>
</dbReference>
<dbReference type="Proteomes" id="UP000037566">
    <property type="component" value="Unassembled WGS sequence"/>
</dbReference>
<comment type="caution">
    <text evidence="5">The sequence shown here is derived from an EMBL/GenBank/DDBJ whole genome shotgun (WGS) entry which is preliminary data.</text>
</comment>
<dbReference type="GO" id="GO:0003677">
    <property type="term" value="F:DNA binding"/>
    <property type="evidence" value="ECO:0007669"/>
    <property type="project" value="UniProtKB-KW"/>
</dbReference>
<dbReference type="SMART" id="SM00421">
    <property type="entry name" value="HTH_LUXR"/>
    <property type="match status" value="1"/>
</dbReference>
<dbReference type="InterPro" id="IPR005143">
    <property type="entry name" value="TF_LuxR_autoind-bd_dom"/>
</dbReference>
<evidence type="ECO:0000256" key="3">
    <source>
        <dbReference type="ARBA" id="ARBA00023163"/>
    </source>
</evidence>
<keyword evidence="3" id="KW-0804">Transcription</keyword>
<dbReference type="PROSITE" id="PS00622">
    <property type="entry name" value="HTH_LUXR_1"/>
    <property type="match status" value="1"/>
</dbReference>
<evidence type="ECO:0000313" key="5">
    <source>
        <dbReference type="EMBL" id="KON64422.1"/>
    </source>
</evidence>
<dbReference type="PRINTS" id="PR00038">
    <property type="entry name" value="HTHLUXR"/>
</dbReference>
<dbReference type="InterPro" id="IPR016032">
    <property type="entry name" value="Sig_transdc_resp-reg_C-effctor"/>
</dbReference>
<dbReference type="RefSeq" id="WP_019086656.1">
    <property type="nucleotide sequence ID" value="NZ_LHUQ01000010.1"/>
</dbReference>
<evidence type="ECO:0000259" key="4">
    <source>
        <dbReference type="PROSITE" id="PS50043"/>
    </source>
</evidence>
<keyword evidence="6" id="KW-1185">Reference proteome</keyword>
<evidence type="ECO:0000313" key="6">
    <source>
        <dbReference type="Proteomes" id="UP000037566"/>
    </source>
</evidence>
<proteinExistence type="predicted"/>
<dbReference type="PATRIC" id="fig|33995.3.peg.2223"/>
<protein>
    <submittedName>
        <fullName evidence="5">Transcriptional activator protein LuxR</fullName>
    </submittedName>
</protein>
<accession>A0A0M0EGN0</accession>
<dbReference type="Gene3D" id="3.30.450.80">
    <property type="entry name" value="Transcription factor LuxR-like, autoinducer-binding domain"/>
    <property type="match status" value="1"/>
</dbReference>